<accession>A0A2V5JER9</accession>
<dbReference type="OrthoDB" id="4770405at2"/>
<proteinExistence type="predicted"/>
<protein>
    <recommendedName>
        <fullName evidence="3">ATP-binding protein</fullName>
    </recommendedName>
</protein>
<comment type="caution">
    <text evidence="1">The sequence shown here is derived from an EMBL/GenBank/DDBJ whole genome shotgun (WGS) entry which is preliminary data.</text>
</comment>
<keyword evidence="2" id="KW-1185">Reference proteome</keyword>
<reference evidence="1 2" key="1">
    <citation type="submission" date="2018-05" db="EMBL/GenBank/DDBJ databases">
        <title>Genetic diversity of glacier-inhabiting Cryobacterium bacteria in China and description of Cryobacterium mengkeensis sp. nov. and Arthrobacter glacialis sp. nov.</title>
        <authorList>
            <person name="Liu Q."/>
            <person name="Xin Y.-H."/>
        </authorList>
    </citation>
    <scope>NUCLEOTIDE SEQUENCE [LARGE SCALE GENOMIC DNA]</scope>
    <source>
        <strain evidence="1 2">B7</strain>
    </source>
</reference>
<dbReference type="EMBL" id="QJVC01000014">
    <property type="protein sequence ID" value="PYI37917.1"/>
    <property type="molecule type" value="Genomic_DNA"/>
</dbReference>
<organism evidence="1 2">
    <name type="scientific">Arthrobacter psychrolactophilus</name>
    <dbReference type="NCBI Taxonomy" id="92442"/>
    <lineage>
        <taxon>Bacteria</taxon>
        <taxon>Bacillati</taxon>
        <taxon>Actinomycetota</taxon>
        <taxon>Actinomycetes</taxon>
        <taxon>Micrococcales</taxon>
        <taxon>Micrococcaceae</taxon>
        <taxon>Arthrobacter</taxon>
    </lineage>
</organism>
<sequence length="2033" mass="224994">MADAGIVRTTRSGDRFHYLWASLRALRLLDSTSDLIKISVEGPAEGLDVPSDEVIDVAEYFGESSDSLPSRVHYHQLKHSSVRIEEGITASELSKTLAKFAVIYRDALAEGKTEEVQFSFVTNRRLNSKVRQTLDDLRLGRMPSHKPEWQYLRAALGFGADSASEQQFCEQFTVDEGTVGVADVERFLADELKDYLPGGGTGSELADLLNQVSLMATYEAKSNTLTRHDLLVTLRTTENQLFPAMPVFEDLEHVIRTSDVDKVASALRAGTETKLLLTAHGGVGKSIFTGMLREELADTSLTLIFDSFAGGDYRQIGQRRHQHKVALTQLANELASKGLSTALIPSQIADEGDYVRSFENKVRKACERLAVAQPGGIISIVIDAADNAVMAAAKFGERAFVADLFEIEWPSNFRLIALCRPERKELLELPGGVTEIELSGFDQLQTLAHLRTRFPAATKSQGAQLHVLSTGNPRVQAMAIEGAKSAGDAIAAIQIATNRPGETLDALLAEQVQKVASQGHLLPDELKRLCQALATMHPTIPLGDLAKITDLSEDAIRSFAVALGRGLHFNNNSLQFRDEPTETWFTNNHSLSPVEMRDFVTRVIPCANESAYVATVLPQLLFEARMLDELVELALSDEGLPTGIQDLQAQEISRARARFALGAALRSKRNSDAALLAVKAGMLSSGHARRMKMFRANPDIAARFLAWDVVDSLCSGRELTAGWPGSNLHVEALMLSILHERHDLGRARFTASYNTISAILRMDRDAQRDLHAEITPVVIADLAFAITNIEGPIAGIHFLARWRPNDFVREVSGSLASRLADAGRTDELSELMVLAASHKYIQIGICETMFDYGIVPSHAATTALSEMLKARKKPFTHKRGPHIYDKDLRGVTWALMHAARNSAVTHTEALRILDIHLMPLGNHAGEHWSGLLPTSCLIGHALKARLSEKTLGLEDVVAEEFFERLSKTKATSDRDTLSFNQNIPQLLPWATCLVGAVMDGPTESLSQTLAALATKDFTGKPHYEIPFVRINGVADFASRILSVVPDPTIIAQFESWHELMGESLTRSQLTTIRCAARSPALAGFAIAAVNRALTVSQKDRSNADMRVDELVELARAILATSEVEARAIFNIADSEAKLVGDDLSARWYALTNTAHRLGTGEEPERAYRLLQIGETLDTDEGSDVSQLANPLFSMHPPSYYAAASRQRDRRSLSFTRLLGPIMSSASRPDGPIGALAVEAFGAPTRWRTVVDRLSPQDAARLNHVYSESTTYLRRTSDVPREEFDLGTSRNWQGSKKPKPSKIVNRFVFTTMEGWDGAFAKARWYSDVRRKVIRRALSKVPAKLAESIRAFADSTNAREEDFVVTATFASEQTPSAGLNESVAYLADVFANRFASNIATRWYDRTELTKFAHAAGISTDTILEAGFVKLGEKAHTLKHTEYFSLASHIARTLEVSEAGHVFDALAALFDDLAPPATASDGPYTSIPHPPADLATCLAGLIWAALGDMSNARRWQAAHSVLLLVQMGDHNTLTKLAKFADRTNNSAPFHDSRFPRYELHSKMWLLFALDRAASEPNASLLEPFVPWILNVIDGPPHAVNQVLAQQTLQALSANGSIEPAHGWAGHLSRRLQAEWEELDWKGQSARNDPFTNAADAELGNGGHAFFFDFRSYWARDLGQVFGTTEEAVTNKAAAISRDLTGYDETKDPRREAGVFGQDGSYPDHRSWPQEEDFAFYSAIHALLTLGANLALTLKTYKEPDSNLDEYTSWRNDFMPKRHDGRWLADRRDAPPVPAPELRIAGSPSDLWRWSLTPAAFETVVGHGTDWILVDAEYETSYESKSEEVVISSALVPHATARSYLIALQTNVLGGQGRLPTTDDDREDDYERTGPFRLFPWIDSSSFETSIDECDERGRNVVFPPPRPGPDLVHKFGLTPDKDFRIWKKGADDVFRSQVWDDTERTSRERRSGTSGQKLMVSSQFLREVLTELDMTLVVQVDLRRDVHKSSYQRKEDDEFSYVEWSTKIYLISPNGQWTEF</sequence>
<evidence type="ECO:0008006" key="3">
    <source>
        <dbReference type="Google" id="ProtNLM"/>
    </source>
</evidence>
<name>A0A2V5JER9_9MICC</name>
<gene>
    <name evidence="1" type="ORF">CVS30_12670</name>
</gene>
<dbReference type="RefSeq" id="WP_110485701.1">
    <property type="nucleotide sequence ID" value="NZ_QJVC01000014.1"/>
</dbReference>
<dbReference type="Proteomes" id="UP000247980">
    <property type="component" value="Unassembled WGS sequence"/>
</dbReference>
<evidence type="ECO:0000313" key="1">
    <source>
        <dbReference type="EMBL" id="PYI37917.1"/>
    </source>
</evidence>
<evidence type="ECO:0000313" key="2">
    <source>
        <dbReference type="Proteomes" id="UP000247980"/>
    </source>
</evidence>